<gene>
    <name evidence="2" type="ORF">SAMN05421790_11524</name>
</gene>
<dbReference type="RefSeq" id="WP_143457187.1">
    <property type="nucleotide sequence ID" value="NZ_CP048103.1"/>
</dbReference>
<evidence type="ECO:0000313" key="3">
    <source>
        <dbReference type="Proteomes" id="UP000186795"/>
    </source>
</evidence>
<name>A0A1N7PWT1_9BACL</name>
<dbReference type="SUPFAM" id="SSF47336">
    <property type="entry name" value="ACP-like"/>
    <property type="match status" value="1"/>
</dbReference>
<proteinExistence type="predicted"/>
<dbReference type="Gene3D" id="1.10.1200.10">
    <property type="entry name" value="ACP-like"/>
    <property type="match status" value="1"/>
</dbReference>
<organism evidence="2 3">
    <name type="scientific">Kroppenstedtia eburnea</name>
    <dbReference type="NCBI Taxonomy" id="714067"/>
    <lineage>
        <taxon>Bacteria</taxon>
        <taxon>Bacillati</taxon>
        <taxon>Bacillota</taxon>
        <taxon>Bacilli</taxon>
        <taxon>Bacillales</taxon>
        <taxon>Thermoactinomycetaceae</taxon>
        <taxon>Kroppenstedtia</taxon>
    </lineage>
</organism>
<accession>A0A1N7PWT1</accession>
<feature type="domain" description="Carrier" evidence="1">
    <location>
        <begin position="1"/>
        <end position="80"/>
    </location>
</feature>
<dbReference type="Proteomes" id="UP000186795">
    <property type="component" value="Unassembled WGS sequence"/>
</dbReference>
<dbReference type="AlphaFoldDB" id="A0A1N7PWT1"/>
<keyword evidence="3" id="KW-1185">Reference proteome</keyword>
<dbReference type="InterPro" id="IPR009081">
    <property type="entry name" value="PP-bd_ACP"/>
</dbReference>
<evidence type="ECO:0000259" key="1">
    <source>
        <dbReference type="PROSITE" id="PS50075"/>
    </source>
</evidence>
<dbReference type="OrthoDB" id="2989828at2"/>
<dbReference type="InterPro" id="IPR036736">
    <property type="entry name" value="ACP-like_sf"/>
</dbReference>
<sequence length="87" mass="9846">MTKEKVKQMFIDCFELSMTKDELKDDVALFGPNSPFGLDSMDILKFITIIKDEFQINLGSIRTDTFSTVNQITQTIEEHQGAPAQNS</sequence>
<evidence type="ECO:0000313" key="2">
    <source>
        <dbReference type="EMBL" id="SIT14897.1"/>
    </source>
</evidence>
<reference evidence="3" key="1">
    <citation type="submission" date="2017-01" db="EMBL/GenBank/DDBJ databases">
        <authorList>
            <person name="Varghese N."/>
            <person name="Submissions S."/>
        </authorList>
    </citation>
    <scope>NUCLEOTIDE SEQUENCE [LARGE SCALE GENOMIC DNA]</scope>
    <source>
        <strain evidence="3">DSM 45196</strain>
    </source>
</reference>
<protein>
    <submittedName>
        <fullName evidence="2">Acyl carrier protein</fullName>
    </submittedName>
</protein>
<dbReference type="EMBL" id="FTOD01000015">
    <property type="protein sequence ID" value="SIT14897.1"/>
    <property type="molecule type" value="Genomic_DNA"/>
</dbReference>
<dbReference type="PROSITE" id="PS50075">
    <property type="entry name" value="CARRIER"/>
    <property type="match status" value="1"/>
</dbReference>